<feature type="region of interest" description="Disordered" evidence="1">
    <location>
        <begin position="332"/>
        <end position="422"/>
    </location>
</feature>
<evidence type="ECO:0000313" key="2">
    <source>
        <dbReference type="EMBL" id="KAH7078283.1"/>
    </source>
</evidence>
<dbReference type="EMBL" id="JAGMVJ010000017">
    <property type="protein sequence ID" value="KAH7078283.1"/>
    <property type="molecule type" value="Genomic_DNA"/>
</dbReference>
<accession>A0A8K0R0B5</accession>
<dbReference type="AlphaFoldDB" id="A0A8K0R0B5"/>
<proteinExistence type="predicted"/>
<feature type="compositionally biased region" description="Low complexity" evidence="1">
    <location>
        <begin position="382"/>
        <end position="404"/>
    </location>
</feature>
<feature type="compositionally biased region" description="Basic and acidic residues" evidence="1">
    <location>
        <begin position="45"/>
        <end position="57"/>
    </location>
</feature>
<evidence type="ECO:0000313" key="3">
    <source>
        <dbReference type="Proteomes" id="UP000813461"/>
    </source>
</evidence>
<dbReference type="Proteomes" id="UP000813461">
    <property type="component" value="Unassembled WGS sequence"/>
</dbReference>
<dbReference type="OrthoDB" id="5373017at2759"/>
<feature type="compositionally biased region" description="Polar residues" evidence="1">
    <location>
        <begin position="413"/>
        <end position="422"/>
    </location>
</feature>
<comment type="caution">
    <text evidence="2">The sequence shown here is derived from an EMBL/GenBank/DDBJ whole genome shotgun (WGS) entry which is preliminary data.</text>
</comment>
<reference evidence="2" key="1">
    <citation type="journal article" date="2021" name="Nat. Commun.">
        <title>Genetic determinants of endophytism in the Arabidopsis root mycobiome.</title>
        <authorList>
            <person name="Mesny F."/>
            <person name="Miyauchi S."/>
            <person name="Thiergart T."/>
            <person name="Pickel B."/>
            <person name="Atanasova L."/>
            <person name="Karlsson M."/>
            <person name="Huettel B."/>
            <person name="Barry K.W."/>
            <person name="Haridas S."/>
            <person name="Chen C."/>
            <person name="Bauer D."/>
            <person name="Andreopoulos W."/>
            <person name="Pangilinan J."/>
            <person name="LaButti K."/>
            <person name="Riley R."/>
            <person name="Lipzen A."/>
            <person name="Clum A."/>
            <person name="Drula E."/>
            <person name="Henrissat B."/>
            <person name="Kohler A."/>
            <person name="Grigoriev I.V."/>
            <person name="Martin F.M."/>
            <person name="Hacquard S."/>
        </authorList>
    </citation>
    <scope>NUCLEOTIDE SEQUENCE</scope>
    <source>
        <strain evidence="2">MPI-SDFR-AT-0120</strain>
    </source>
</reference>
<feature type="region of interest" description="Disordered" evidence="1">
    <location>
        <begin position="1"/>
        <end position="61"/>
    </location>
</feature>
<feature type="region of interest" description="Disordered" evidence="1">
    <location>
        <begin position="90"/>
        <end position="168"/>
    </location>
</feature>
<sequence length="611" mass="66629">MAANAPYYQMRSGQFITGSNSTNAPQFAAEEDEDDLSAAAVASPNEHHPSFHSEHPMRQTSADTTLVTMEENHNLADLLEAATTAAGEAVKTVDDHEAVASRPAVQGRSKRKRGSSPPAEDADVTPQSRPAIAPKRRRVNVPTDPQLQDVDHEAHGNNEEKETSVSLPNESLISDARAAGVHSAAALFRRTSERTSRKYTRPPMSKLFMSLQLSPENFLQLQAHAKTYMLDTAYPERQNCVGNRGKGDTDMVKLRLFNCVRDFLNDGVGEQFFGENVEKPGENEAIDAARALGQDQVLNMEEKLSWPRDGNKIISLVTPLMRRMVTNERQRMYAIETRKGGTKKKDKEGSVEPATQQAAHSPAATSTRGQSAERQLLPAFDPSLSQRLRTSPSSPTTATPIKSSHVPVADMGHSTSLPFSDTSEPHLNNINIFLVLAPRSSHDRSPKCGPKLDETRICKQPSQNLITYPWSELVAEIATLLDRATARYPALRQHAAPQNKHSPTLRDVPDSSDRLTDNLQELAAAANAMQGEHAAHVGRDSPGLDVVRLPAYVIKTVGPSGWEVIDSADEWNGLLKGRASEVWADGVVNLVVELVDGVAALDVGGREKLSS</sequence>
<feature type="compositionally biased region" description="Basic and acidic residues" evidence="1">
    <location>
        <begin position="332"/>
        <end position="350"/>
    </location>
</feature>
<evidence type="ECO:0000256" key="1">
    <source>
        <dbReference type="SAM" id="MobiDB-lite"/>
    </source>
</evidence>
<name>A0A8K0R0B5_9PLEO</name>
<feature type="compositionally biased region" description="Polar residues" evidence="1">
    <location>
        <begin position="353"/>
        <end position="373"/>
    </location>
</feature>
<protein>
    <submittedName>
        <fullName evidence="2">Uncharacterized protein</fullName>
    </submittedName>
</protein>
<keyword evidence="3" id="KW-1185">Reference proteome</keyword>
<feature type="compositionally biased region" description="Polar residues" evidence="1">
    <location>
        <begin position="11"/>
        <end position="25"/>
    </location>
</feature>
<feature type="region of interest" description="Disordered" evidence="1">
    <location>
        <begin position="492"/>
        <end position="512"/>
    </location>
</feature>
<feature type="compositionally biased region" description="Basic and acidic residues" evidence="1">
    <location>
        <begin position="149"/>
        <end position="163"/>
    </location>
</feature>
<gene>
    <name evidence="2" type="ORF">FB567DRAFT_131779</name>
</gene>
<organism evidence="2 3">
    <name type="scientific">Paraphoma chrysanthemicola</name>
    <dbReference type="NCBI Taxonomy" id="798071"/>
    <lineage>
        <taxon>Eukaryota</taxon>
        <taxon>Fungi</taxon>
        <taxon>Dikarya</taxon>
        <taxon>Ascomycota</taxon>
        <taxon>Pezizomycotina</taxon>
        <taxon>Dothideomycetes</taxon>
        <taxon>Pleosporomycetidae</taxon>
        <taxon>Pleosporales</taxon>
        <taxon>Pleosporineae</taxon>
        <taxon>Phaeosphaeriaceae</taxon>
        <taxon>Paraphoma</taxon>
    </lineage>
</organism>